<reference evidence="3" key="1">
    <citation type="journal article" date="2022" name="Proc. Natl. Acad. Sci. U.S.A.">
        <title>Life cycle and functional genomics of the unicellular red alga Galdieria for elucidating algal and plant evolution and industrial use.</title>
        <authorList>
            <person name="Hirooka S."/>
            <person name="Itabashi T."/>
            <person name="Ichinose T.M."/>
            <person name="Onuma R."/>
            <person name="Fujiwara T."/>
            <person name="Yamashita S."/>
            <person name="Jong L.W."/>
            <person name="Tomita R."/>
            <person name="Iwane A.H."/>
            <person name="Miyagishima S.Y."/>
        </authorList>
    </citation>
    <scope>NUCLEOTIDE SEQUENCE</scope>
    <source>
        <strain evidence="3">NBRC 102759</strain>
    </source>
</reference>
<proteinExistence type="predicted"/>
<dbReference type="EMBL" id="BQMJ01000046">
    <property type="protein sequence ID" value="GJQ13662.1"/>
    <property type="molecule type" value="Genomic_DNA"/>
</dbReference>
<evidence type="ECO:0000256" key="1">
    <source>
        <dbReference type="SAM" id="Coils"/>
    </source>
</evidence>
<feature type="region of interest" description="Disordered" evidence="2">
    <location>
        <begin position="95"/>
        <end position="117"/>
    </location>
</feature>
<feature type="coiled-coil region" evidence="1">
    <location>
        <begin position="353"/>
        <end position="380"/>
    </location>
</feature>
<keyword evidence="4" id="KW-1185">Reference proteome</keyword>
<evidence type="ECO:0000313" key="4">
    <source>
        <dbReference type="Proteomes" id="UP001061958"/>
    </source>
</evidence>
<gene>
    <name evidence="3" type="ORF">GpartN1_g5453.t1</name>
</gene>
<reference evidence="3" key="2">
    <citation type="submission" date="2022-01" db="EMBL/GenBank/DDBJ databases">
        <authorList>
            <person name="Hirooka S."/>
            <person name="Miyagishima S.Y."/>
        </authorList>
    </citation>
    <scope>NUCLEOTIDE SEQUENCE</scope>
    <source>
        <strain evidence="3">NBRC 102759</strain>
    </source>
</reference>
<comment type="caution">
    <text evidence="3">The sequence shown here is derived from an EMBL/GenBank/DDBJ whole genome shotgun (WGS) entry which is preliminary data.</text>
</comment>
<evidence type="ECO:0000313" key="3">
    <source>
        <dbReference type="EMBL" id="GJQ13662.1"/>
    </source>
</evidence>
<organism evidence="3 4">
    <name type="scientific">Galdieria partita</name>
    <dbReference type="NCBI Taxonomy" id="83374"/>
    <lineage>
        <taxon>Eukaryota</taxon>
        <taxon>Rhodophyta</taxon>
        <taxon>Bangiophyceae</taxon>
        <taxon>Galdieriales</taxon>
        <taxon>Galdieriaceae</taxon>
        <taxon>Galdieria</taxon>
    </lineage>
</organism>
<dbReference type="OrthoDB" id="10382608at2759"/>
<evidence type="ECO:0000256" key="2">
    <source>
        <dbReference type="SAM" id="MobiDB-lite"/>
    </source>
</evidence>
<name>A0A9C7Q1W6_9RHOD</name>
<feature type="region of interest" description="Disordered" evidence="2">
    <location>
        <begin position="427"/>
        <end position="448"/>
    </location>
</feature>
<dbReference type="Proteomes" id="UP001061958">
    <property type="component" value="Unassembled WGS sequence"/>
</dbReference>
<feature type="coiled-coil region" evidence="1">
    <location>
        <begin position="182"/>
        <end position="209"/>
    </location>
</feature>
<dbReference type="AlphaFoldDB" id="A0A9C7Q1W6"/>
<feature type="region of interest" description="Disordered" evidence="2">
    <location>
        <begin position="475"/>
        <end position="509"/>
    </location>
</feature>
<accession>A0A9C7Q1W6</accession>
<feature type="compositionally biased region" description="Polar residues" evidence="2">
    <location>
        <begin position="427"/>
        <end position="437"/>
    </location>
</feature>
<sequence length="695" mass="78898">MEENDDNCALFAEEAATLIAETLHVYDKIKELGGVNSSIDANLSSLLLTEGLDQLVAANLQERVDIYDGGRKIAFFDGADASSSQSTTVVTVPASANTHSSQASRSYQYNSEQDERTDFERVRTKEQESSHSVCSHNKVQDELVEIENSHNVQHRSSDNRHLLTHRRPEGFAKRKKERKLSRQSLTNMLRRMKEALNSMEERVVGCESEQLHNYKLENKDSLLTKRPKKEQNKYLPLMVNDSLFSEGRDKVATQRRESSTSISYATIENMSAQWLGNNNDTKESLLNELQSITKFFLRILKNDWKDVLPSGLNSDRLLDKSEWTSNELVHVLTMSIQFLCGRSAAISERESCLEAEMHRLEEFERQLDAREAAIMNKERSHFGGSMKISQRIQNGFETVGQLGNAPKSHLETFRKQNVAYFSIPASEMSNDSNSLNEDSPRVFSEPNRQLSDLRSRVCTAEHRLKKVCNRLRRSGKDRFSSTHSTPELSRSGYEEGSVSSCAESSIQRKDSMRKELEELRTELLQHYSTLQSSMTEALKSISNRLEEQRIQRPFAMDTEKLHRREGAVETSENHSMSMLRNIEGSSCCLDSPSLLDALSATEREWIRRLEVLKAIISQNGQLKGGLNGIDPKGTGETSGNVASTQKLNDFVLAFVRENEALDMYWKRALDSIPEQLERTCASETAFSDKFRLSDE</sequence>
<protein>
    <submittedName>
        <fullName evidence="3">Uncharacterized protein</fullName>
    </submittedName>
</protein>
<keyword evidence="1" id="KW-0175">Coiled coil</keyword>
<feature type="compositionally biased region" description="Polar residues" evidence="2">
    <location>
        <begin position="97"/>
        <end position="111"/>
    </location>
</feature>